<dbReference type="InterPro" id="IPR017439">
    <property type="entry name" value="Amidohydrolase"/>
</dbReference>
<dbReference type="Proteomes" id="UP000219546">
    <property type="component" value="Unassembled WGS sequence"/>
</dbReference>
<dbReference type="GO" id="GO:0019877">
    <property type="term" value="P:diaminopimelate biosynthetic process"/>
    <property type="evidence" value="ECO:0007669"/>
    <property type="project" value="UniProtKB-ARBA"/>
</dbReference>
<dbReference type="Gene3D" id="3.30.70.360">
    <property type="match status" value="1"/>
</dbReference>
<keyword evidence="5" id="KW-1185">Reference proteome</keyword>
<dbReference type="GO" id="GO:0050118">
    <property type="term" value="F:N-acetyldiaminopimelate deacetylase activity"/>
    <property type="evidence" value="ECO:0007669"/>
    <property type="project" value="UniProtKB-ARBA"/>
</dbReference>
<reference evidence="4 5" key="1">
    <citation type="submission" date="2017-08" db="EMBL/GenBank/DDBJ databases">
        <authorList>
            <person name="de Groot N.N."/>
        </authorList>
    </citation>
    <scope>NUCLEOTIDE SEQUENCE [LARGE SCALE GENOMIC DNA]</scope>
    <source>
        <strain evidence="4 5">JC228</strain>
    </source>
</reference>
<feature type="binding site" evidence="2">
    <location>
        <position position="103"/>
    </location>
    <ligand>
        <name>Mn(2+)</name>
        <dbReference type="ChEBI" id="CHEBI:29035"/>
        <label>2</label>
    </ligand>
</feature>
<dbReference type="Pfam" id="PF01546">
    <property type="entry name" value="Peptidase_M20"/>
    <property type="match status" value="1"/>
</dbReference>
<sequence length="398" mass="44182">METNLFQKLEQYYDEMVSIRRYLHQHPELSFKEFETAKYIENYYRELGVSVKGNVGGNGVVARIKGAKPGLTVALRADFDALPIQDEKDVPYKSTVPGVMHACGHDGHTATLLVLGKVLHELKDELEGEYVLIHQHAEEYAPGGAISMIEDGCLEGVDVIFGTHLWSSEPLGTIQYRVGPVMAAADRFEITIQGQGGHGAQPHRTRDAIVTASQLVVHLQQIVARRVNPIESGVVTVGSFVAENAFNVIADKAKLAGTVRTFNEAVRDQIEEEIETILKGVCLANKSEYVYDYNRGYPAVVNHEKETEYLVELAKQIPEVLTVEETEPHMGGEDFAYYLQHVRGTFFFTGAKPDGVETAFPHHHPRFDFNEKAMLIAAKTLGSAAIHAHQEEKVEVSN</sequence>
<dbReference type="InterPro" id="IPR036264">
    <property type="entry name" value="Bact_exopeptidase_dim_dom"/>
</dbReference>
<dbReference type="SUPFAM" id="SSF55031">
    <property type="entry name" value="Bacterial exopeptidase dimerisation domain"/>
    <property type="match status" value="1"/>
</dbReference>
<dbReference type="PIRSF" id="PIRSF005962">
    <property type="entry name" value="Pept_M20D_amidohydro"/>
    <property type="match status" value="1"/>
</dbReference>
<feature type="binding site" evidence="2">
    <location>
        <position position="164"/>
    </location>
    <ligand>
        <name>Mn(2+)</name>
        <dbReference type="ChEBI" id="CHEBI:29035"/>
        <label>2</label>
    </ligand>
</feature>
<name>A0A285CR15_9BACI</name>
<feature type="domain" description="Peptidase M20 dimerisation" evidence="3">
    <location>
        <begin position="187"/>
        <end position="280"/>
    </location>
</feature>
<keyword evidence="2" id="KW-0479">Metal-binding</keyword>
<dbReference type="InterPro" id="IPR002933">
    <property type="entry name" value="Peptidase_M20"/>
</dbReference>
<dbReference type="CDD" id="cd08021">
    <property type="entry name" value="M20_Acy1_YhaA-like"/>
    <property type="match status" value="1"/>
</dbReference>
<protein>
    <submittedName>
        <fullName evidence="4">Amidohydrolase</fullName>
    </submittedName>
</protein>
<dbReference type="PANTHER" id="PTHR11014">
    <property type="entry name" value="PEPTIDASE M20 FAMILY MEMBER"/>
    <property type="match status" value="1"/>
</dbReference>
<evidence type="ECO:0000256" key="2">
    <source>
        <dbReference type="PIRSR" id="PIRSR005962-1"/>
    </source>
</evidence>
<evidence type="ECO:0000313" key="5">
    <source>
        <dbReference type="Proteomes" id="UP000219546"/>
    </source>
</evidence>
<dbReference type="GO" id="GO:0046872">
    <property type="term" value="F:metal ion binding"/>
    <property type="evidence" value="ECO:0007669"/>
    <property type="project" value="UniProtKB-KW"/>
</dbReference>
<dbReference type="FunFam" id="3.30.70.360:FF:000001">
    <property type="entry name" value="N-acetyldiaminopimelate deacetylase"/>
    <property type="match status" value="1"/>
</dbReference>
<dbReference type="RefSeq" id="WP_097158313.1">
    <property type="nucleotide sequence ID" value="NZ_JBEPMQ010000002.1"/>
</dbReference>
<keyword evidence="2" id="KW-0464">Manganese</keyword>
<dbReference type="OrthoDB" id="9776731at2"/>
<dbReference type="PANTHER" id="PTHR11014:SF63">
    <property type="entry name" value="METALLOPEPTIDASE, PUTATIVE (AFU_ORTHOLOGUE AFUA_6G09600)-RELATED"/>
    <property type="match status" value="1"/>
</dbReference>
<keyword evidence="1 4" id="KW-0378">Hydrolase</keyword>
<proteinExistence type="predicted"/>
<dbReference type="Pfam" id="PF07687">
    <property type="entry name" value="M20_dimer"/>
    <property type="match status" value="1"/>
</dbReference>
<accession>A0A285CR15</accession>
<evidence type="ECO:0000313" key="4">
    <source>
        <dbReference type="EMBL" id="SNX70020.1"/>
    </source>
</evidence>
<dbReference type="AlphaFoldDB" id="A0A285CR15"/>
<evidence type="ECO:0000256" key="1">
    <source>
        <dbReference type="ARBA" id="ARBA00022801"/>
    </source>
</evidence>
<evidence type="ECO:0000259" key="3">
    <source>
        <dbReference type="Pfam" id="PF07687"/>
    </source>
</evidence>
<feature type="binding site" evidence="2">
    <location>
        <position position="363"/>
    </location>
    <ligand>
        <name>Mn(2+)</name>
        <dbReference type="ChEBI" id="CHEBI:29035"/>
        <label>2</label>
    </ligand>
</feature>
<comment type="cofactor">
    <cofactor evidence="2">
        <name>Mn(2+)</name>
        <dbReference type="ChEBI" id="CHEBI:29035"/>
    </cofactor>
    <text evidence="2">The Mn(2+) ion enhances activity.</text>
</comment>
<gene>
    <name evidence="4" type="ORF">SAMN05877753_103403</name>
</gene>
<feature type="binding site" evidence="2">
    <location>
        <position position="139"/>
    </location>
    <ligand>
        <name>Mn(2+)</name>
        <dbReference type="ChEBI" id="CHEBI:29035"/>
        <label>2</label>
    </ligand>
</feature>
<dbReference type="InterPro" id="IPR011650">
    <property type="entry name" value="Peptidase_M20_dimer"/>
</dbReference>
<dbReference type="EMBL" id="OAOP01000003">
    <property type="protein sequence ID" value="SNX70020.1"/>
    <property type="molecule type" value="Genomic_DNA"/>
</dbReference>
<feature type="binding site" evidence="2">
    <location>
        <position position="105"/>
    </location>
    <ligand>
        <name>Mn(2+)</name>
        <dbReference type="ChEBI" id="CHEBI:29035"/>
        <label>2</label>
    </ligand>
</feature>
<dbReference type="SUPFAM" id="SSF53187">
    <property type="entry name" value="Zn-dependent exopeptidases"/>
    <property type="match status" value="1"/>
</dbReference>
<organism evidence="4 5">
    <name type="scientific">Bacillus oleivorans</name>
    <dbReference type="NCBI Taxonomy" id="1448271"/>
    <lineage>
        <taxon>Bacteria</taxon>
        <taxon>Bacillati</taxon>
        <taxon>Bacillota</taxon>
        <taxon>Bacilli</taxon>
        <taxon>Bacillales</taxon>
        <taxon>Bacillaceae</taxon>
        <taxon>Bacillus</taxon>
    </lineage>
</organism>
<dbReference type="NCBIfam" id="TIGR01891">
    <property type="entry name" value="amidohydrolases"/>
    <property type="match status" value="1"/>
</dbReference>
<dbReference type="Gene3D" id="3.40.630.10">
    <property type="entry name" value="Zn peptidases"/>
    <property type="match status" value="1"/>
</dbReference>